<dbReference type="SUPFAM" id="SSF47769">
    <property type="entry name" value="SAM/Pointed domain"/>
    <property type="match status" value="1"/>
</dbReference>
<dbReference type="PANTHER" id="PTHR10627">
    <property type="entry name" value="SCP160"/>
    <property type="match status" value="1"/>
</dbReference>
<dbReference type="InterPro" id="IPR001660">
    <property type="entry name" value="SAM"/>
</dbReference>
<dbReference type="CDD" id="cd09487">
    <property type="entry name" value="SAM_superfamily"/>
    <property type="match status" value="1"/>
</dbReference>
<keyword evidence="5" id="KW-1185">Reference proteome</keyword>
<proteinExistence type="predicted"/>
<evidence type="ECO:0000259" key="3">
    <source>
        <dbReference type="SMART" id="SM00454"/>
    </source>
</evidence>
<keyword evidence="1" id="KW-0677">Repeat</keyword>
<dbReference type="Gene3D" id="1.10.150.50">
    <property type="entry name" value="Transcription Factor, Ets-1"/>
    <property type="match status" value="1"/>
</dbReference>
<name>A0A9D5DFC9_9LILI</name>
<feature type="domain" description="SAM" evidence="3">
    <location>
        <begin position="147"/>
        <end position="210"/>
    </location>
</feature>
<reference evidence="4" key="2">
    <citation type="journal article" date="2022" name="Hortic Res">
        <title>The genome of Dioscorea zingiberensis sheds light on the biosynthesis, origin and evolution of the medicinally important diosgenin saponins.</title>
        <authorList>
            <person name="Li Y."/>
            <person name="Tan C."/>
            <person name="Li Z."/>
            <person name="Guo J."/>
            <person name="Li S."/>
            <person name="Chen X."/>
            <person name="Wang C."/>
            <person name="Dai X."/>
            <person name="Yang H."/>
            <person name="Song W."/>
            <person name="Hou L."/>
            <person name="Xu J."/>
            <person name="Tong Z."/>
            <person name="Xu A."/>
            <person name="Yuan X."/>
            <person name="Wang W."/>
            <person name="Yang Q."/>
            <person name="Chen L."/>
            <person name="Sun Z."/>
            <person name="Wang K."/>
            <person name="Pan B."/>
            <person name="Chen J."/>
            <person name="Bao Y."/>
            <person name="Liu F."/>
            <person name="Qi X."/>
            <person name="Gang D.R."/>
            <person name="Wen J."/>
            <person name="Li J."/>
        </authorList>
    </citation>
    <scope>NUCLEOTIDE SEQUENCE</scope>
    <source>
        <strain evidence="4">Dzin_1.0</strain>
    </source>
</reference>
<reference evidence="4" key="1">
    <citation type="submission" date="2021-03" db="EMBL/GenBank/DDBJ databases">
        <authorList>
            <person name="Li Z."/>
            <person name="Yang C."/>
        </authorList>
    </citation>
    <scope>NUCLEOTIDE SEQUENCE</scope>
    <source>
        <strain evidence="4">Dzin_1.0</strain>
        <tissue evidence="4">Leaf</tissue>
    </source>
</reference>
<dbReference type="AlphaFoldDB" id="A0A9D5DFC9"/>
<dbReference type="SMART" id="SM00454">
    <property type="entry name" value="SAM"/>
    <property type="match status" value="1"/>
</dbReference>
<dbReference type="PANTHER" id="PTHR10627:SF74">
    <property type="entry name" value="OS08G0526500 PROTEIN"/>
    <property type="match status" value="1"/>
</dbReference>
<dbReference type="OrthoDB" id="76949at2759"/>
<evidence type="ECO:0000256" key="1">
    <source>
        <dbReference type="ARBA" id="ARBA00022737"/>
    </source>
</evidence>
<evidence type="ECO:0000313" key="5">
    <source>
        <dbReference type="Proteomes" id="UP001085076"/>
    </source>
</evidence>
<dbReference type="EMBL" id="JAGGNH010000001">
    <property type="protein sequence ID" value="KAJ0988882.1"/>
    <property type="molecule type" value="Genomic_DNA"/>
</dbReference>
<dbReference type="InterPro" id="IPR013761">
    <property type="entry name" value="SAM/pointed_sf"/>
</dbReference>
<sequence length="210" mass="23318">MYADRVTTGVKRSIKDRLNGGAGDDVGPIRSANGKRQRQSEDKWKHDLYEDDEDSQYSKSKVGPKDLRLKLQKKDSQIYQGGKASGVRDLREKLSGLLQPVLQNSEASKAKAVLETTKSVNKKVTPVEKPVPETKVLSNPTSSKRKSQQKSNLSVDGLLRSLSLEKYSILFQAEEIDMTALIHMNDDDLKALGIPMGPRKKILLALDSRA</sequence>
<dbReference type="Pfam" id="PF00536">
    <property type="entry name" value="SAM_1"/>
    <property type="match status" value="1"/>
</dbReference>
<gene>
    <name evidence="4" type="ORF">J5N97_007238</name>
</gene>
<organism evidence="4 5">
    <name type="scientific">Dioscorea zingiberensis</name>
    <dbReference type="NCBI Taxonomy" id="325984"/>
    <lineage>
        <taxon>Eukaryota</taxon>
        <taxon>Viridiplantae</taxon>
        <taxon>Streptophyta</taxon>
        <taxon>Embryophyta</taxon>
        <taxon>Tracheophyta</taxon>
        <taxon>Spermatophyta</taxon>
        <taxon>Magnoliopsida</taxon>
        <taxon>Liliopsida</taxon>
        <taxon>Dioscoreales</taxon>
        <taxon>Dioscoreaceae</taxon>
        <taxon>Dioscorea</taxon>
    </lineage>
</organism>
<feature type="compositionally biased region" description="Basic and acidic residues" evidence="2">
    <location>
        <begin position="38"/>
        <end position="48"/>
    </location>
</feature>
<evidence type="ECO:0000256" key="2">
    <source>
        <dbReference type="SAM" id="MobiDB-lite"/>
    </source>
</evidence>
<accession>A0A9D5DFC9</accession>
<feature type="region of interest" description="Disordered" evidence="2">
    <location>
        <begin position="1"/>
        <end position="68"/>
    </location>
</feature>
<dbReference type="FunFam" id="1.10.150.50:FF:000077">
    <property type="entry name" value="DDHD domain-containing 2"/>
    <property type="match status" value="1"/>
</dbReference>
<protein>
    <recommendedName>
        <fullName evidence="3">SAM domain-containing protein</fullName>
    </recommendedName>
</protein>
<dbReference type="Proteomes" id="UP001085076">
    <property type="component" value="Miscellaneous, Linkage group lg01"/>
</dbReference>
<feature type="region of interest" description="Disordered" evidence="2">
    <location>
        <begin position="130"/>
        <end position="152"/>
    </location>
</feature>
<comment type="caution">
    <text evidence="4">The sequence shown here is derived from an EMBL/GenBank/DDBJ whole genome shotgun (WGS) entry which is preliminary data.</text>
</comment>
<evidence type="ECO:0000313" key="4">
    <source>
        <dbReference type="EMBL" id="KAJ0988882.1"/>
    </source>
</evidence>